<accession>A0ABQ6HQP8</accession>
<evidence type="ECO:0000313" key="1">
    <source>
        <dbReference type="EMBL" id="GMA20482.1"/>
    </source>
</evidence>
<organism evidence="1 2">
    <name type="scientific">Arsenicicoccus piscis</name>
    <dbReference type="NCBI Taxonomy" id="673954"/>
    <lineage>
        <taxon>Bacteria</taxon>
        <taxon>Bacillati</taxon>
        <taxon>Actinomycetota</taxon>
        <taxon>Actinomycetes</taxon>
        <taxon>Micrococcales</taxon>
        <taxon>Intrasporangiaceae</taxon>
        <taxon>Arsenicicoccus</taxon>
    </lineage>
</organism>
<sequence length="59" mass="6526">MVLQVPLLTAEWRTWVDSWRGRAAVQVIGFLRPEGEPWRAASIDLPTRGPEPGIVAASD</sequence>
<protein>
    <submittedName>
        <fullName evidence="1">Uncharacterized protein</fullName>
    </submittedName>
</protein>
<comment type="caution">
    <text evidence="1">The sequence shown here is derived from an EMBL/GenBank/DDBJ whole genome shotgun (WGS) entry which is preliminary data.</text>
</comment>
<reference evidence="2" key="1">
    <citation type="journal article" date="2019" name="Int. J. Syst. Evol. Microbiol.">
        <title>The Global Catalogue of Microorganisms (GCM) 10K type strain sequencing project: providing services to taxonomists for standard genome sequencing and annotation.</title>
        <authorList>
            <consortium name="The Broad Institute Genomics Platform"/>
            <consortium name="The Broad Institute Genome Sequencing Center for Infectious Disease"/>
            <person name="Wu L."/>
            <person name="Ma J."/>
        </authorList>
    </citation>
    <scope>NUCLEOTIDE SEQUENCE [LARGE SCALE GENOMIC DNA]</scope>
    <source>
        <strain evidence="2">NBRC 105830</strain>
    </source>
</reference>
<name>A0ABQ6HQP8_9MICO</name>
<dbReference type="EMBL" id="BSUJ01000001">
    <property type="protein sequence ID" value="GMA20482.1"/>
    <property type="molecule type" value="Genomic_DNA"/>
</dbReference>
<evidence type="ECO:0000313" key="2">
    <source>
        <dbReference type="Proteomes" id="UP001157109"/>
    </source>
</evidence>
<proteinExistence type="predicted"/>
<dbReference type="RefSeq" id="WP_241444187.1">
    <property type="nucleotide sequence ID" value="NZ_BSUJ01000001.1"/>
</dbReference>
<dbReference type="Proteomes" id="UP001157109">
    <property type="component" value="Unassembled WGS sequence"/>
</dbReference>
<keyword evidence="2" id="KW-1185">Reference proteome</keyword>
<gene>
    <name evidence="1" type="ORF">GCM10025862_25030</name>
</gene>